<accession>A0AA89CAE8</accession>
<evidence type="ECO:0000313" key="2">
    <source>
        <dbReference type="Proteomes" id="UP001186944"/>
    </source>
</evidence>
<gene>
    <name evidence="1" type="ORF">FSP39_024940</name>
</gene>
<keyword evidence="2" id="KW-1185">Reference proteome</keyword>
<dbReference type="PANTHER" id="PTHR23409">
    <property type="entry name" value="RIBONUCLEOSIDE-DIPHOSPHATE REDUCTASE SMALL CHAIN"/>
    <property type="match status" value="1"/>
</dbReference>
<dbReference type="InterPro" id="IPR000358">
    <property type="entry name" value="RNR_small_fam"/>
</dbReference>
<dbReference type="GO" id="GO:0004748">
    <property type="term" value="F:ribonucleoside-diphosphate reductase activity, thioredoxin disulfide as acceptor"/>
    <property type="evidence" value="ECO:0007669"/>
    <property type="project" value="TreeGrafter"/>
</dbReference>
<protein>
    <submittedName>
        <fullName evidence="1">Uncharacterized protein</fullName>
    </submittedName>
</protein>
<reference evidence="1" key="1">
    <citation type="submission" date="2019-08" db="EMBL/GenBank/DDBJ databases">
        <title>The improved chromosome-level genome for the pearl oyster Pinctada fucata martensii using PacBio sequencing and Hi-C.</title>
        <authorList>
            <person name="Zheng Z."/>
        </authorList>
    </citation>
    <scope>NUCLEOTIDE SEQUENCE</scope>
    <source>
        <strain evidence="1">ZZ-2019</strain>
        <tissue evidence="1">Adductor muscle</tissue>
    </source>
</reference>
<dbReference type="AlphaFoldDB" id="A0AA89CAE8"/>
<dbReference type="Proteomes" id="UP001186944">
    <property type="component" value="Unassembled WGS sequence"/>
</dbReference>
<dbReference type="PANTHER" id="PTHR23409:SF21">
    <property type="entry name" value="CAPSID PROTEIN"/>
    <property type="match status" value="1"/>
</dbReference>
<organism evidence="1 2">
    <name type="scientific">Pinctada imbricata</name>
    <name type="common">Atlantic pearl-oyster</name>
    <name type="synonym">Pinctada martensii</name>
    <dbReference type="NCBI Taxonomy" id="66713"/>
    <lineage>
        <taxon>Eukaryota</taxon>
        <taxon>Metazoa</taxon>
        <taxon>Spiralia</taxon>
        <taxon>Lophotrochozoa</taxon>
        <taxon>Mollusca</taxon>
        <taxon>Bivalvia</taxon>
        <taxon>Autobranchia</taxon>
        <taxon>Pteriomorphia</taxon>
        <taxon>Pterioida</taxon>
        <taxon>Pterioidea</taxon>
        <taxon>Pteriidae</taxon>
        <taxon>Pinctada</taxon>
    </lineage>
</organism>
<dbReference type="GO" id="GO:0005829">
    <property type="term" value="C:cytosol"/>
    <property type="evidence" value="ECO:0007669"/>
    <property type="project" value="TreeGrafter"/>
</dbReference>
<evidence type="ECO:0000313" key="1">
    <source>
        <dbReference type="EMBL" id="KAK3107910.1"/>
    </source>
</evidence>
<name>A0AA89CAE8_PINIB</name>
<sequence>MFQEAQPSQLSLFDLPPTQTAVEKIYFQEYRPISQLSSNSPIEFNIASQNSMEYIDMRRSQMYLKCKLAKSDPAASDNVGPVNLPLHALFSQVDVSIQNKQISSTSGNYPYKAYIQCLLRYGKDAKKSQLTSQLWSTDTPGAFDDPDAESGQNLGLYERQKYFSKGRSVDLMGPIYHDLFGLDRYILNQVPLSLKFYRSKPEFYLMTNEKSASYAIEIEEMIIKLCKIQCNPAVIYAHAQTLETTNAKYPFIKTEVKMMAIPRGQVNFTWDNCVNGIRPLRCAIGFVTLLPLVVSTNLNPWNFQHYDLSQITLSLDGLPVGGNPLRLSFDEISGITTVPALVNMLETTGKWMTDSGNAIDRGDISKGTALYVFEVEPQFQTDYYLSLLKYGNLRIDCQFNQPLPEAVTCVLYAETPGYFEINKARDVVLQQ</sequence>
<dbReference type="GO" id="GO:0009263">
    <property type="term" value="P:deoxyribonucleotide biosynthetic process"/>
    <property type="evidence" value="ECO:0007669"/>
    <property type="project" value="InterPro"/>
</dbReference>
<proteinExistence type="predicted"/>
<dbReference type="EMBL" id="VSWD01000002">
    <property type="protein sequence ID" value="KAK3107910.1"/>
    <property type="molecule type" value="Genomic_DNA"/>
</dbReference>
<comment type="caution">
    <text evidence="1">The sequence shown here is derived from an EMBL/GenBank/DDBJ whole genome shotgun (WGS) entry which is preliminary data.</text>
</comment>